<dbReference type="AlphaFoldDB" id="A0A3B0THB4"/>
<dbReference type="Gene3D" id="2.160.20.10">
    <property type="entry name" value="Single-stranded right-handed beta-helix, Pectin lyase-like"/>
    <property type="match status" value="1"/>
</dbReference>
<name>A0A3B0THB4_9ZZZZ</name>
<dbReference type="Gene3D" id="2.60.40.10">
    <property type="entry name" value="Immunoglobulins"/>
    <property type="match status" value="1"/>
</dbReference>
<dbReference type="SUPFAM" id="SSF51126">
    <property type="entry name" value="Pectin lyase-like"/>
    <property type="match status" value="1"/>
</dbReference>
<gene>
    <name evidence="1" type="ORF">MNBD_BACTEROID01-460</name>
</gene>
<evidence type="ECO:0000313" key="1">
    <source>
        <dbReference type="EMBL" id="VAW12687.1"/>
    </source>
</evidence>
<dbReference type="InterPro" id="IPR013783">
    <property type="entry name" value="Ig-like_fold"/>
</dbReference>
<accession>A0A3B0THB4</accession>
<dbReference type="InterPro" id="IPR011050">
    <property type="entry name" value="Pectin_lyase_fold/virulence"/>
</dbReference>
<reference evidence="1" key="1">
    <citation type="submission" date="2018-06" db="EMBL/GenBank/DDBJ databases">
        <authorList>
            <person name="Zhirakovskaya E."/>
        </authorList>
    </citation>
    <scope>NUCLEOTIDE SEQUENCE</scope>
</reference>
<dbReference type="InterPro" id="IPR012334">
    <property type="entry name" value="Pectin_lyas_fold"/>
</dbReference>
<proteinExistence type="predicted"/>
<protein>
    <submittedName>
        <fullName evidence="1">Uncharacterized protein</fullName>
    </submittedName>
</protein>
<feature type="non-terminal residue" evidence="1">
    <location>
        <position position="576"/>
    </location>
</feature>
<sequence length="576" mass="62596">MERTSKAGKVRSYYFIALCLVSLFLYGSAVAGGTAVGGNNGGSKGNATLPAGPPALFFSDLTSAPKTGWEGSQTKGAAVTVWGENLGLIRGGNYITVNGAQLINDSDYAEWGVTQNNARGLERITFWLNNNAANGTGEITVTVSGVTSNPLDFTVRPGNIYFIAKNGQDSNNGRYASAQAGGDGPWLHFYKANVQKNISLNAGDIVYVRSGVYNGEDEQGYMLYFRGLKGTASNPFSIVGYPGEWPVLGRSSPGNGVHTEICCGYGTTNYLGLHKLAWENRGVPVSVIGAGLRMVGDIFRYNTADVWSGIVDTGGGWDWKLYGLIFRDTGHDYYKHAIYIRSTHKESHNVDIGWDEFDNYRSDLPTKDGNAGYGSGAVNFRNDNNNSSVNHIYIHNCLFHNMPTATALYLENDSSGNMNNIFFYNNILDGVGHTGTESCTSAILANAKYVYIYNNIFYNVGSPDGHNLRDGTFDGKPMSAMRIIKGPVFSANNIFYMTNPAIPYLWDQRGTLVLRNDIYFGGKSLPSGAKYTLINPITSGPRFIGPSNHNLHLQKDSPAINTGTSEVGSIVKWDYD</sequence>
<dbReference type="EMBL" id="UOEP01000007">
    <property type="protein sequence ID" value="VAW12687.1"/>
    <property type="molecule type" value="Genomic_DNA"/>
</dbReference>
<organism evidence="1">
    <name type="scientific">hydrothermal vent metagenome</name>
    <dbReference type="NCBI Taxonomy" id="652676"/>
    <lineage>
        <taxon>unclassified sequences</taxon>
        <taxon>metagenomes</taxon>
        <taxon>ecological metagenomes</taxon>
    </lineage>
</organism>